<dbReference type="AlphaFoldDB" id="A0A0H4VKU2"/>
<evidence type="ECO:0000313" key="2">
    <source>
        <dbReference type="Proteomes" id="UP000059113"/>
    </source>
</evidence>
<protein>
    <submittedName>
        <fullName evidence="1">Uncharacterized protein</fullName>
    </submittedName>
</protein>
<reference evidence="1 2" key="1">
    <citation type="journal article" date="2015" name="Int. J. Syst. Evol. Microbiol.">
        <title>Erythrobacter atlanticus sp. nov., a bacterium from ocean sediment able to degrade polycyclic aromatic hydrocarbons.</title>
        <authorList>
            <person name="Zhuang L."/>
            <person name="Liu Y."/>
            <person name="Wang L."/>
            <person name="Wang W."/>
            <person name="Shao Z."/>
        </authorList>
    </citation>
    <scope>NUCLEOTIDE SEQUENCE [LARGE SCALE GENOMIC DNA]</scope>
    <source>
        <strain evidence="2">s21-N3</strain>
    </source>
</reference>
<organism evidence="1 2">
    <name type="scientific">Aurantiacibacter atlanticus</name>
    <dbReference type="NCBI Taxonomy" id="1648404"/>
    <lineage>
        <taxon>Bacteria</taxon>
        <taxon>Pseudomonadati</taxon>
        <taxon>Pseudomonadota</taxon>
        <taxon>Alphaproteobacteria</taxon>
        <taxon>Sphingomonadales</taxon>
        <taxon>Erythrobacteraceae</taxon>
        <taxon>Aurantiacibacter</taxon>
    </lineage>
</organism>
<keyword evidence="2" id="KW-1185">Reference proteome</keyword>
<name>A0A0H4VKU2_9SPHN</name>
<gene>
    <name evidence="1" type="ORF">CP97_14480</name>
</gene>
<dbReference type="STRING" id="1648404.CP97_14480"/>
<evidence type="ECO:0000313" key="1">
    <source>
        <dbReference type="EMBL" id="AKQ43506.2"/>
    </source>
</evidence>
<dbReference type="RefSeq" id="WP_227819620.1">
    <property type="nucleotide sequence ID" value="NZ_CP011310.1"/>
</dbReference>
<sequence>MITHQPTRELLMSTWNIVKLELARTDEFPSGSASRSYLIRIPLNDRGLIDEAARAADPGRSTVRRFWPNERDQSGYILKSGNGWVFSYAIGENDDENLFHLENHPILQGEYVTVTESDGERLPYRVASISPI</sequence>
<accession>A0A0H4VKU2</accession>
<reference evidence="2" key="2">
    <citation type="submission" date="2015-04" db="EMBL/GenBank/DDBJ databases">
        <title>The complete genome sequence of Erythrobacter sp. s21-N3.</title>
        <authorList>
            <person name="Zhuang L."/>
            <person name="Liu Y."/>
            <person name="Shao Z."/>
        </authorList>
    </citation>
    <scope>NUCLEOTIDE SEQUENCE [LARGE SCALE GENOMIC DNA]</scope>
    <source>
        <strain evidence="2">s21-N3</strain>
    </source>
</reference>
<dbReference type="KEGG" id="ery:CP97_14480"/>
<dbReference type="EMBL" id="CP011310">
    <property type="protein sequence ID" value="AKQ43506.2"/>
    <property type="molecule type" value="Genomic_DNA"/>
</dbReference>
<dbReference type="Proteomes" id="UP000059113">
    <property type="component" value="Chromosome"/>
</dbReference>
<proteinExistence type="predicted"/>